<dbReference type="RefSeq" id="WP_378968644.1">
    <property type="nucleotide sequence ID" value="NZ_JBHTBJ010000009.1"/>
</dbReference>
<name>A0ABW2HTP8_9ACTN</name>
<dbReference type="SUPFAM" id="SSF69318">
    <property type="entry name" value="Integrin alpha N-terminal domain"/>
    <property type="match status" value="1"/>
</dbReference>
<sequence length="1492" mass="154666">MSTGKRGHATWQRRLSTLLAGGVLGAAAIVTPEAVAVAAPEATPALAPAADVSVEQAIAQAHRTGAPVEATSAASATTTVTANPDGTVTFLQSASPSRKKVDGQWRNLDATLIRNPDGSLSPRLSGTPLTLSGGGSSPMAVLGVAGLNAAIGAPMTLPEPTVSGATATYSAVLPGVDLQVTAHTSGGFSEVFVIQDASAAANPALATLALPLSTTGLTVATDNAGNLTGTDNAGRIVLTAPSPSMWDSANPSTASTLDAAGISRTAETGQAATSTAKGPGATAHRSKMGTAVRGGRLELTPNKTLLSAATTRFPVYIDPTFEWQPAAGTFSGWATISKNYPDTNYWKSTPDPHGRMQVGYSGSILSRTLVNFTIPTSVLAGATLDTAKLNMKETWAYSCSARSVNLYAPTGTLSASNATWNYWDGIALGSAVDSQNVAYGYDSSCPADAIPFDVKSTVLADVNAGKKTQTFLLAAADQSDKYAWKEFLETGPSLEIRYNHTTNKPSGLHTSPSTACNGSIIGEGSVTLYATVSDPDKGTVGAAFKVWVTSSGTTVTTTDPQQLYYTSGSTAVLRVPVDKLNSYTAAGGATKFSWTVQATDYKAPSSWSTTCSFTYDRTRPGQPEIAPVTSAAIGQSLDIAISPPATGTVPTSYLYQLNGGPYGTVNATAGAATVTIIPTRFTNTITVTSRSAGGNIGGTSPITFNADPAQTADDADLNGDGIADLVTVGGTRGIAAGLWLASGKSNGKLGPAAANIGSHGNGIFAPGTVGSPTDFTGAQPITGHFGGPLQDVLVYYPPGSGRNEGGAVILRGNGDGSTIRAELDPNYTKIDDTALKGLDFNDFQEVLSPIQLANAGAHTNSYPDLIGIASKPDNTYFLAYYPNNGVSGGYSAQPLPTKTPAGGTDWNTWTITSAQTATGTALFLWKASTGQLYLWNNVTFSADTGTLAYTQYQLSVSFNTGKNLALYAADINDDDTADLWTVGDGAAATAWLVSGLNTGTGTVAAQSAQKVLTGTHAWMLNDYTSPDATKPLTAYNNPAKDSIGTLPATATAATGANWHGQDLFDPDLELTGTTSLTTSTQAIDTTTDFTLDFWAKPAATGGTVLSQDGTNTAVFQIYAEPTSRSWRFVMSNGDTVSPTWTYAIAPNGSFTPGVWAHVTASYTKTTGVMDLHVNGKDLARAVHLTPWMASAAKPFRIGANRISATAFGSYFTGQVAEVQTFNQVVIHDDGYQPTRDFDGDGKNDMIVRHTDGTLRMYRGNGAGGIIGGDGSYIRIATSWGNMNEVFTPGDFDGDGNNDIIGVYSDGVLRLYPGNGAGGLIGGYKVLANSWSNMHELLSPGDYNGDGKADIIGRYSDGVLRLYPGDGAGSLIGSYTTLATQWNSMRELFSPGDFNGDGKADVIGVYSDGVLRLYPGNGNSPLGGYTALAPQWGNMSLLLSPGDFNGDTHPDIAGRYSDNVMRLYRGSGAGTIIPTNASWTSLGTDWSRVAWAS</sequence>
<dbReference type="InterPro" id="IPR013320">
    <property type="entry name" value="ConA-like_dom_sf"/>
</dbReference>
<dbReference type="Gene3D" id="2.60.120.200">
    <property type="match status" value="1"/>
</dbReference>
<evidence type="ECO:0000256" key="2">
    <source>
        <dbReference type="SAM" id="MobiDB-lite"/>
    </source>
</evidence>
<dbReference type="Pfam" id="PF13517">
    <property type="entry name" value="FG-GAP_3"/>
    <property type="match status" value="2"/>
</dbReference>
<feature type="compositionally biased region" description="Polar residues" evidence="2">
    <location>
        <begin position="266"/>
        <end position="276"/>
    </location>
</feature>
<gene>
    <name evidence="3" type="ORF">ACFQS1_15975</name>
</gene>
<reference evidence="4" key="1">
    <citation type="journal article" date="2019" name="Int. J. Syst. Evol. Microbiol.">
        <title>The Global Catalogue of Microorganisms (GCM) 10K type strain sequencing project: providing services to taxonomists for standard genome sequencing and annotation.</title>
        <authorList>
            <consortium name="The Broad Institute Genomics Platform"/>
            <consortium name="The Broad Institute Genome Sequencing Center for Infectious Disease"/>
            <person name="Wu L."/>
            <person name="Ma J."/>
        </authorList>
    </citation>
    <scope>NUCLEOTIDE SEQUENCE [LARGE SCALE GENOMIC DNA]</scope>
    <source>
        <strain evidence="4">XZYJT-10</strain>
    </source>
</reference>
<dbReference type="Gene3D" id="2.40.128.340">
    <property type="match status" value="1"/>
</dbReference>
<keyword evidence="1" id="KW-0732">Signal</keyword>
<proteinExistence type="predicted"/>
<protein>
    <submittedName>
        <fullName evidence="3">FG-GAP-like repeat-containing protein</fullName>
    </submittedName>
</protein>
<evidence type="ECO:0000256" key="1">
    <source>
        <dbReference type="ARBA" id="ARBA00022729"/>
    </source>
</evidence>
<accession>A0ABW2HTP8</accession>
<evidence type="ECO:0000313" key="4">
    <source>
        <dbReference type="Proteomes" id="UP001596548"/>
    </source>
</evidence>
<dbReference type="EMBL" id="JBHTBJ010000009">
    <property type="protein sequence ID" value="MFC7275488.1"/>
    <property type="molecule type" value="Genomic_DNA"/>
</dbReference>
<organism evidence="3 4">
    <name type="scientific">Paractinoplanes rhizophilus</name>
    <dbReference type="NCBI Taxonomy" id="1416877"/>
    <lineage>
        <taxon>Bacteria</taxon>
        <taxon>Bacillati</taxon>
        <taxon>Actinomycetota</taxon>
        <taxon>Actinomycetes</taxon>
        <taxon>Micromonosporales</taxon>
        <taxon>Micromonosporaceae</taxon>
        <taxon>Paractinoplanes</taxon>
    </lineage>
</organism>
<feature type="region of interest" description="Disordered" evidence="2">
    <location>
        <begin position="266"/>
        <end position="290"/>
    </location>
</feature>
<dbReference type="Proteomes" id="UP001596548">
    <property type="component" value="Unassembled WGS sequence"/>
</dbReference>
<keyword evidence="4" id="KW-1185">Reference proteome</keyword>
<dbReference type="InterPro" id="IPR013517">
    <property type="entry name" value="FG-GAP"/>
</dbReference>
<dbReference type="InterPro" id="IPR028994">
    <property type="entry name" value="Integrin_alpha_N"/>
</dbReference>
<evidence type="ECO:0000313" key="3">
    <source>
        <dbReference type="EMBL" id="MFC7275488.1"/>
    </source>
</evidence>
<comment type="caution">
    <text evidence="3">The sequence shown here is derived from an EMBL/GenBank/DDBJ whole genome shotgun (WGS) entry which is preliminary data.</text>
</comment>
<dbReference type="SUPFAM" id="SSF49899">
    <property type="entry name" value="Concanavalin A-like lectins/glucanases"/>
    <property type="match status" value="1"/>
</dbReference>